<feature type="region of interest" description="Disordered" evidence="7">
    <location>
        <begin position="187"/>
        <end position="210"/>
    </location>
</feature>
<dbReference type="Gene3D" id="2.40.128.320">
    <property type="entry name" value="Protein HRI1, N-terminal domain"/>
    <property type="match status" value="1"/>
</dbReference>
<keyword evidence="6" id="KW-0539">Nucleus</keyword>
<name>A0A9P8IC98_9PEZI</name>
<dbReference type="InterPro" id="IPR031818">
    <property type="entry name" value="Hri1"/>
</dbReference>
<sequence length="259" mass="28638">MSLPAASKRRSIRWLPNEAIEPTSTLVLTSRNQHFVDLRIFKPLVPGEPDLPNEGGPLRRLDWAFSGIATVTEDRPGCLHSEWSHEVDSRSDNPDKDEGDLIPQRDGSILEIGRMVNPSTGEMTDYEEVWEDLEVEVTGGDTHRICIVVGTVDDVRGIRGKIVRVGQWCQGILKVGAVTSVERWHWAPRSSDTSTASKGEQSNGSGGDWERVVKTGGAYIPCSLTFMSGTHLNGVPATEENDELKAGDTTWKVVEKYVW</sequence>
<proteinExistence type="inferred from homology"/>
<evidence type="ECO:0000256" key="7">
    <source>
        <dbReference type="SAM" id="MobiDB-lite"/>
    </source>
</evidence>
<feature type="region of interest" description="Disordered" evidence="7">
    <location>
        <begin position="83"/>
        <end position="103"/>
    </location>
</feature>
<evidence type="ECO:0000256" key="5">
    <source>
        <dbReference type="ARBA" id="ARBA00022490"/>
    </source>
</evidence>
<feature type="compositionally biased region" description="Basic and acidic residues" evidence="7">
    <location>
        <begin position="83"/>
        <end position="96"/>
    </location>
</feature>
<dbReference type="Proteomes" id="UP000698800">
    <property type="component" value="Unassembled WGS sequence"/>
</dbReference>
<protein>
    <recommendedName>
        <fullName evidence="4">Protein HRI1</fullName>
    </recommendedName>
</protein>
<dbReference type="GO" id="GO:0005737">
    <property type="term" value="C:cytoplasm"/>
    <property type="evidence" value="ECO:0007669"/>
    <property type="project" value="UniProtKB-SubCell"/>
</dbReference>
<comment type="similarity">
    <text evidence="3">Belongs to the HRI1 family.</text>
</comment>
<comment type="caution">
    <text evidence="8">The sequence shown here is derived from an EMBL/GenBank/DDBJ whole genome shotgun (WGS) entry which is preliminary data.</text>
</comment>
<evidence type="ECO:0000313" key="8">
    <source>
        <dbReference type="EMBL" id="KAH0542852.1"/>
    </source>
</evidence>
<dbReference type="OrthoDB" id="4045395at2759"/>
<gene>
    <name evidence="8" type="ORF">FGG08_002807</name>
</gene>
<dbReference type="GO" id="GO:0005634">
    <property type="term" value="C:nucleus"/>
    <property type="evidence" value="ECO:0007669"/>
    <property type="project" value="UniProtKB-SubCell"/>
</dbReference>
<comment type="subcellular location">
    <subcellularLocation>
        <location evidence="2">Cytoplasm</location>
    </subcellularLocation>
    <subcellularLocation>
        <location evidence="1">Nucleus</location>
    </subcellularLocation>
</comment>
<evidence type="ECO:0000256" key="6">
    <source>
        <dbReference type="ARBA" id="ARBA00023242"/>
    </source>
</evidence>
<evidence type="ECO:0000256" key="2">
    <source>
        <dbReference type="ARBA" id="ARBA00004496"/>
    </source>
</evidence>
<dbReference type="Pfam" id="PF16815">
    <property type="entry name" value="HRI1"/>
    <property type="match status" value="1"/>
</dbReference>
<dbReference type="InterPro" id="IPR043047">
    <property type="entry name" value="Hri1_N_sf"/>
</dbReference>
<evidence type="ECO:0000256" key="3">
    <source>
        <dbReference type="ARBA" id="ARBA00005229"/>
    </source>
</evidence>
<dbReference type="CDD" id="cd11693">
    <property type="entry name" value="HRI1_C_like"/>
    <property type="match status" value="1"/>
</dbReference>
<dbReference type="AlphaFoldDB" id="A0A9P8IC98"/>
<dbReference type="InterPro" id="IPR038744">
    <property type="entry name" value="Hri1_N"/>
</dbReference>
<evidence type="ECO:0000313" key="9">
    <source>
        <dbReference type="Proteomes" id="UP000698800"/>
    </source>
</evidence>
<evidence type="ECO:0000256" key="1">
    <source>
        <dbReference type="ARBA" id="ARBA00004123"/>
    </source>
</evidence>
<dbReference type="EMBL" id="JAGHQL010000045">
    <property type="protein sequence ID" value="KAH0542852.1"/>
    <property type="molecule type" value="Genomic_DNA"/>
</dbReference>
<keyword evidence="9" id="KW-1185">Reference proteome</keyword>
<organism evidence="8 9">
    <name type="scientific">Glutinoglossum americanum</name>
    <dbReference type="NCBI Taxonomy" id="1670608"/>
    <lineage>
        <taxon>Eukaryota</taxon>
        <taxon>Fungi</taxon>
        <taxon>Dikarya</taxon>
        <taxon>Ascomycota</taxon>
        <taxon>Pezizomycotina</taxon>
        <taxon>Geoglossomycetes</taxon>
        <taxon>Geoglossales</taxon>
        <taxon>Geoglossaceae</taxon>
        <taxon>Glutinoglossum</taxon>
    </lineage>
</organism>
<keyword evidence="5" id="KW-0963">Cytoplasm</keyword>
<feature type="compositionally biased region" description="Polar residues" evidence="7">
    <location>
        <begin position="190"/>
        <end position="203"/>
    </location>
</feature>
<reference evidence="8" key="1">
    <citation type="submission" date="2021-03" db="EMBL/GenBank/DDBJ databases">
        <title>Comparative genomics and phylogenomic investigation of the class Geoglossomycetes provide insights into ecological specialization and systematics.</title>
        <authorList>
            <person name="Melie T."/>
            <person name="Pirro S."/>
            <person name="Miller A.N."/>
            <person name="Quandt A."/>
        </authorList>
    </citation>
    <scope>NUCLEOTIDE SEQUENCE</scope>
    <source>
        <strain evidence="8">GBOQ0MN5Z8</strain>
    </source>
</reference>
<evidence type="ECO:0000256" key="4">
    <source>
        <dbReference type="ARBA" id="ARBA00017063"/>
    </source>
</evidence>
<accession>A0A9P8IC98</accession>
<dbReference type="CDD" id="cd11692">
    <property type="entry name" value="HRI1_N_like"/>
    <property type="match status" value="1"/>
</dbReference>